<keyword evidence="9" id="KW-0378">Hydrolase</keyword>
<comment type="similarity">
    <text evidence="15">Belongs to the glycosyl hydrolase 16 family. CRH1 subfamily.</text>
</comment>
<comment type="function">
    <text evidence="16">Dual chitinase/transglycosylase that plays a role in cell wall architecture. Chitinase and transglycosylase activities are coupled. Required for the polysaccharide cross-linking at the septa and the cell wall. More specifically, transfers chitin to 1,6-beta-glucan in the cell wall.</text>
</comment>
<proteinExistence type="inferred from homology"/>
<evidence type="ECO:0000256" key="3">
    <source>
        <dbReference type="ARBA" id="ARBA00012729"/>
    </source>
</evidence>
<dbReference type="OrthoDB" id="4781at2759"/>
<dbReference type="InterPro" id="IPR000757">
    <property type="entry name" value="Beta-glucanase-like"/>
</dbReference>
<feature type="compositionally biased region" description="Low complexity" evidence="18">
    <location>
        <begin position="366"/>
        <end position="376"/>
    </location>
</feature>
<feature type="compositionally biased region" description="Low complexity" evidence="18">
    <location>
        <begin position="393"/>
        <end position="436"/>
    </location>
</feature>
<feature type="signal peptide" evidence="19">
    <location>
        <begin position="1"/>
        <end position="40"/>
    </location>
</feature>
<dbReference type="PIRSF" id="PIRSF037299">
    <property type="entry name" value="Glycosidase_CRH1_prd"/>
    <property type="match status" value="1"/>
</dbReference>
<dbReference type="GO" id="GO:0005886">
    <property type="term" value="C:plasma membrane"/>
    <property type="evidence" value="ECO:0007669"/>
    <property type="project" value="UniProtKB-SubCell"/>
</dbReference>
<dbReference type="Proteomes" id="UP000037505">
    <property type="component" value="Unassembled WGS sequence"/>
</dbReference>
<evidence type="ECO:0000256" key="4">
    <source>
        <dbReference type="ARBA" id="ARBA00022475"/>
    </source>
</evidence>
<evidence type="ECO:0000256" key="9">
    <source>
        <dbReference type="ARBA" id="ARBA00022801"/>
    </source>
</evidence>
<sequence>LYKKSHIAACPCRCNYIIGIMVRFVSSLLLASLASTFAWADTIKCDANNKCPEKYPCCSQYGECGTGAYCLGGCDPMQSFSLDSCMAEPVCKSKTYKWDNLDSAALNTKYLGNASASDWVYSGFPKVEDGNLILTMPKNSVGTLFANNHYVWYGKIKGKVKSSRGKGVVSAFILLSDVKDEIDFEFVGYDLDNVQTNYYWQGVLDYNNGGKAPTGSSTFDEWHEYEIDWKPEAITWSVDGNVKRTLTRESTWNETAKRYQFPQTPSRMQLSLWPAGQASNAEGTIEWAGGEIDWDSEDIKDKGYYYAEFGEITVECYDPPSNSGDGKKSYILTNKDGLEGSFKLTNNDTVLASLGATGLNPDLGASSSSSSSSSSSTGNSVPENRGGSGNEPGVSGSNSTSSSGSGSGSGSSDSGFSQGSNDDSNNSNNNSNGAASANERVMKGSFFAVLVAVVVLVTL</sequence>
<keyword evidence="14" id="KW-0961">Cell wall biogenesis/degradation</keyword>
<evidence type="ECO:0000313" key="21">
    <source>
        <dbReference type="EMBL" id="KNG84404.1"/>
    </source>
</evidence>
<dbReference type="SUPFAM" id="SSF49899">
    <property type="entry name" value="Concanavalin A-like lectins/glucanases"/>
    <property type="match status" value="1"/>
</dbReference>
<dbReference type="FunFam" id="2.60.120.200:FF:000159">
    <property type="entry name" value="Glycosidase"/>
    <property type="match status" value="1"/>
</dbReference>
<keyword evidence="5" id="KW-0336">GPI-anchor</keyword>
<dbReference type="GO" id="GO:0009277">
    <property type="term" value="C:fungal-type cell wall"/>
    <property type="evidence" value="ECO:0007669"/>
    <property type="project" value="UniProtKB-ARBA"/>
</dbReference>
<evidence type="ECO:0000256" key="5">
    <source>
        <dbReference type="ARBA" id="ARBA00022622"/>
    </source>
</evidence>
<gene>
    <name evidence="21" type="ORF">ANOM_007617</name>
</gene>
<keyword evidence="7" id="KW-0808">Transferase</keyword>
<dbReference type="Pfam" id="PF00722">
    <property type="entry name" value="Glyco_hydro_16"/>
    <property type="match status" value="1"/>
</dbReference>
<keyword evidence="6" id="KW-0328">Glycosyltransferase</keyword>
<dbReference type="AlphaFoldDB" id="A0A0L1IY19"/>
<evidence type="ECO:0000256" key="2">
    <source>
        <dbReference type="ARBA" id="ARBA00004609"/>
    </source>
</evidence>
<feature type="chain" id="PRO_5005552988" description="chitinase" evidence="19">
    <location>
        <begin position="41"/>
        <end position="459"/>
    </location>
</feature>
<dbReference type="GO" id="GO:0016757">
    <property type="term" value="F:glycosyltransferase activity"/>
    <property type="evidence" value="ECO:0007669"/>
    <property type="project" value="UniProtKB-KW"/>
</dbReference>
<accession>A0A0L1IY19</accession>
<evidence type="ECO:0000256" key="17">
    <source>
        <dbReference type="PIRSR" id="PIRSR037299-1"/>
    </source>
</evidence>
<keyword evidence="22" id="KW-1185">Reference proteome</keyword>
<dbReference type="STRING" id="1509407.A0A0L1IY19"/>
<dbReference type="Gene3D" id="2.60.120.200">
    <property type="match status" value="1"/>
</dbReference>
<feature type="active site" description="Nucleophile" evidence="17">
    <location>
        <position position="181"/>
    </location>
</feature>
<dbReference type="GO" id="GO:0008843">
    <property type="term" value="F:endochitinase activity"/>
    <property type="evidence" value="ECO:0007669"/>
    <property type="project" value="UniProtKB-EC"/>
</dbReference>
<keyword evidence="4" id="KW-1003">Cell membrane</keyword>
<comment type="subcellular location">
    <subcellularLocation>
        <location evidence="2">Cell membrane</location>
        <topology evidence="2">Lipid-anchor</topology>
        <topology evidence="2">GPI-anchor</topology>
    </subcellularLocation>
</comment>
<feature type="domain" description="GH16" evidence="20">
    <location>
        <begin position="45"/>
        <end position="296"/>
    </location>
</feature>
<evidence type="ECO:0000256" key="12">
    <source>
        <dbReference type="ARBA" id="ARBA00023288"/>
    </source>
</evidence>
<evidence type="ECO:0000313" key="22">
    <source>
        <dbReference type="Proteomes" id="UP000037505"/>
    </source>
</evidence>
<keyword evidence="12" id="KW-0449">Lipoprotein</keyword>
<evidence type="ECO:0000256" key="14">
    <source>
        <dbReference type="ARBA" id="ARBA00023316"/>
    </source>
</evidence>
<comment type="catalytic activity">
    <reaction evidence="1">
        <text>Random endo-hydrolysis of N-acetyl-beta-D-glucosaminide (1-&gt;4)-beta-linkages in chitin and chitodextrins.</text>
        <dbReference type="EC" id="3.2.1.14"/>
    </reaction>
</comment>
<dbReference type="InterPro" id="IPR017168">
    <property type="entry name" value="CHR-like"/>
</dbReference>
<keyword evidence="8 19" id="KW-0732">Signal</keyword>
<keyword evidence="11" id="KW-0325">Glycoprotein</keyword>
<dbReference type="PANTHER" id="PTHR10963">
    <property type="entry name" value="GLYCOSYL HYDROLASE-RELATED"/>
    <property type="match status" value="1"/>
</dbReference>
<dbReference type="CDD" id="cd06923">
    <property type="entry name" value="ChtBD1_GH16"/>
    <property type="match status" value="1"/>
</dbReference>
<evidence type="ECO:0000259" key="20">
    <source>
        <dbReference type="PROSITE" id="PS51762"/>
    </source>
</evidence>
<dbReference type="RefSeq" id="XP_015405327.1">
    <property type="nucleotide sequence ID" value="XM_015552873.1"/>
</dbReference>
<dbReference type="GO" id="GO:0005975">
    <property type="term" value="P:carbohydrate metabolic process"/>
    <property type="evidence" value="ECO:0007669"/>
    <property type="project" value="InterPro"/>
</dbReference>
<feature type="region of interest" description="Disordered" evidence="18">
    <location>
        <begin position="363"/>
        <end position="436"/>
    </location>
</feature>
<dbReference type="GO" id="GO:0098552">
    <property type="term" value="C:side of membrane"/>
    <property type="evidence" value="ECO:0007669"/>
    <property type="project" value="UniProtKB-KW"/>
</dbReference>
<dbReference type="InterPro" id="IPR050546">
    <property type="entry name" value="Glycosyl_Hydrlase_16"/>
</dbReference>
<dbReference type="InterPro" id="IPR013320">
    <property type="entry name" value="ConA-like_dom_sf"/>
</dbReference>
<evidence type="ECO:0000256" key="7">
    <source>
        <dbReference type="ARBA" id="ARBA00022679"/>
    </source>
</evidence>
<evidence type="ECO:0000256" key="13">
    <source>
        <dbReference type="ARBA" id="ARBA00023295"/>
    </source>
</evidence>
<evidence type="ECO:0000256" key="8">
    <source>
        <dbReference type="ARBA" id="ARBA00022729"/>
    </source>
</evidence>
<feature type="non-terminal residue" evidence="21">
    <location>
        <position position="1"/>
    </location>
</feature>
<evidence type="ECO:0000256" key="1">
    <source>
        <dbReference type="ARBA" id="ARBA00000822"/>
    </source>
</evidence>
<reference evidence="21 22" key="1">
    <citation type="submission" date="2014-06" db="EMBL/GenBank/DDBJ databases">
        <title>The Genome of the Aflatoxigenic Filamentous Fungus Aspergillus nomius.</title>
        <authorList>
            <person name="Moore M.G."/>
            <person name="Shannon B.M."/>
            <person name="Brian M.M."/>
        </authorList>
    </citation>
    <scope>NUCLEOTIDE SEQUENCE [LARGE SCALE GENOMIC DNA]</scope>
    <source>
        <strain evidence="21 22">NRRL 13137</strain>
    </source>
</reference>
<dbReference type="PROSITE" id="PS51762">
    <property type="entry name" value="GH16_2"/>
    <property type="match status" value="1"/>
</dbReference>
<dbReference type="EC" id="3.2.1.14" evidence="3"/>
<keyword evidence="10" id="KW-0472">Membrane</keyword>
<keyword evidence="13 21" id="KW-0326">Glycosidase</keyword>
<protein>
    <recommendedName>
        <fullName evidence="3">chitinase</fullName>
        <ecNumber evidence="3">3.2.1.14</ecNumber>
    </recommendedName>
</protein>
<evidence type="ECO:0000256" key="15">
    <source>
        <dbReference type="ARBA" id="ARBA00038074"/>
    </source>
</evidence>
<dbReference type="GO" id="GO:0031505">
    <property type="term" value="P:fungal-type cell wall organization"/>
    <property type="evidence" value="ECO:0007669"/>
    <property type="project" value="TreeGrafter"/>
</dbReference>
<name>A0A0L1IY19_ASPN3</name>
<dbReference type="CDD" id="cd02183">
    <property type="entry name" value="GH16_fungal_CRH1_transglycosylase"/>
    <property type="match status" value="1"/>
</dbReference>
<evidence type="ECO:0000256" key="19">
    <source>
        <dbReference type="SAM" id="SignalP"/>
    </source>
</evidence>
<evidence type="ECO:0000256" key="11">
    <source>
        <dbReference type="ARBA" id="ARBA00023180"/>
    </source>
</evidence>
<feature type="active site" description="Proton donor" evidence="17">
    <location>
        <position position="185"/>
    </location>
</feature>
<dbReference type="GeneID" id="26809421"/>
<evidence type="ECO:0000256" key="16">
    <source>
        <dbReference type="ARBA" id="ARBA00093308"/>
    </source>
</evidence>
<evidence type="ECO:0000256" key="10">
    <source>
        <dbReference type="ARBA" id="ARBA00023136"/>
    </source>
</evidence>
<organism evidence="21 22">
    <name type="scientific">Aspergillus nomiae NRRL (strain ATCC 15546 / NRRL 13137 / CBS 260.88 / M93)</name>
    <dbReference type="NCBI Taxonomy" id="1509407"/>
    <lineage>
        <taxon>Eukaryota</taxon>
        <taxon>Fungi</taxon>
        <taxon>Dikarya</taxon>
        <taxon>Ascomycota</taxon>
        <taxon>Pezizomycotina</taxon>
        <taxon>Eurotiomycetes</taxon>
        <taxon>Eurotiomycetidae</taxon>
        <taxon>Eurotiales</taxon>
        <taxon>Aspergillaceae</taxon>
        <taxon>Aspergillus</taxon>
        <taxon>Aspergillus subgen. Circumdati</taxon>
    </lineage>
</organism>
<comment type="caution">
    <text evidence="21">The sequence shown here is derived from an EMBL/GenBank/DDBJ whole genome shotgun (WGS) entry which is preliminary data.</text>
</comment>
<evidence type="ECO:0000256" key="6">
    <source>
        <dbReference type="ARBA" id="ARBA00022676"/>
    </source>
</evidence>
<evidence type="ECO:0000256" key="18">
    <source>
        <dbReference type="SAM" id="MobiDB-lite"/>
    </source>
</evidence>
<dbReference type="EMBL" id="JNOM01000209">
    <property type="protein sequence ID" value="KNG84404.1"/>
    <property type="molecule type" value="Genomic_DNA"/>
</dbReference>
<dbReference type="PANTHER" id="PTHR10963:SF22">
    <property type="entry name" value="GLYCOSIDASE CRH2-RELATED"/>
    <property type="match status" value="1"/>
</dbReference>